<accession>A0ABQ9FAY9</accession>
<reference evidence="2 3" key="1">
    <citation type="submission" date="2022-12" db="EMBL/GenBank/DDBJ databases">
        <title>Chromosome-level genome of Tegillarca granosa.</title>
        <authorList>
            <person name="Kim J."/>
        </authorList>
    </citation>
    <scope>NUCLEOTIDE SEQUENCE [LARGE SCALE GENOMIC DNA]</scope>
    <source>
        <strain evidence="2">Teg-2019</strain>
        <tissue evidence="2">Adductor muscle</tissue>
    </source>
</reference>
<gene>
    <name evidence="2" type="ORF">KUTeg_010181</name>
</gene>
<evidence type="ECO:0000313" key="2">
    <source>
        <dbReference type="EMBL" id="KAJ8312808.1"/>
    </source>
</evidence>
<keyword evidence="3" id="KW-1185">Reference proteome</keyword>
<dbReference type="EMBL" id="JARBDR010000440">
    <property type="protein sequence ID" value="KAJ8312808.1"/>
    <property type="molecule type" value="Genomic_DNA"/>
</dbReference>
<dbReference type="Proteomes" id="UP001217089">
    <property type="component" value="Unassembled WGS sequence"/>
</dbReference>
<comment type="caution">
    <text evidence="2">The sequence shown here is derived from an EMBL/GenBank/DDBJ whole genome shotgun (WGS) entry which is preliminary data.</text>
</comment>
<feature type="compositionally biased region" description="Basic and acidic residues" evidence="1">
    <location>
        <begin position="1"/>
        <end position="12"/>
    </location>
</feature>
<organism evidence="2 3">
    <name type="scientific">Tegillarca granosa</name>
    <name type="common">Malaysian cockle</name>
    <name type="synonym">Anadara granosa</name>
    <dbReference type="NCBI Taxonomy" id="220873"/>
    <lineage>
        <taxon>Eukaryota</taxon>
        <taxon>Metazoa</taxon>
        <taxon>Spiralia</taxon>
        <taxon>Lophotrochozoa</taxon>
        <taxon>Mollusca</taxon>
        <taxon>Bivalvia</taxon>
        <taxon>Autobranchia</taxon>
        <taxon>Pteriomorphia</taxon>
        <taxon>Arcoida</taxon>
        <taxon>Arcoidea</taxon>
        <taxon>Arcidae</taxon>
        <taxon>Tegillarca</taxon>
    </lineage>
</organism>
<protein>
    <submittedName>
        <fullName evidence="2">Uncharacterized protein</fullName>
    </submittedName>
</protein>
<name>A0ABQ9FAY9_TEGGR</name>
<proteinExistence type="predicted"/>
<evidence type="ECO:0000313" key="3">
    <source>
        <dbReference type="Proteomes" id="UP001217089"/>
    </source>
</evidence>
<evidence type="ECO:0000256" key="1">
    <source>
        <dbReference type="SAM" id="MobiDB-lite"/>
    </source>
</evidence>
<feature type="region of interest" description="Disordered" evidence="1">
    <location>
        <begin position="1"/>
        <end position="29"/>
    </location>
</feature>
<sequence>MKNRKLKPERIRNHGKHRKGNLNANNKNAVESNPFKDECACGLDVYIPSCTPWIIYACVFAFRLHHVHQKENWWILHPDEIFQSVEDK</sequence>